<dbReference type="GO" id="GO:0005524">
    <property type="term" value="F:ATP binding"/>
    <property type="evidence" value="ECO:0007669"/>
    <property type="project" value="UniProtKB-UniRule"/>
</dbReference>
<sequence length="691" mass="76104">MSTAVQSQHFQGATSAPTPTPLLPPLKAASSTDTAPFSSSAPSEGYTLEPQSTIVEEDEDNETGSEPVEPTTPTHDSHPHAFHHHDGTVDQHPAMSLPSDHSKHLVEPRPLPINGAAKQPPAAAVPRPPPPSRVDTNPQPKPGLMKRMTTRLKIHKTHSNDPSPPAAPAEHSAALNTALKNTAAASATSTPPKPRRFSSFSLSARDSPSHSNSTSPPSPGSPTSTINSERRWEPQQKDMFSPEKTRSSTGLSMLTTAGRPGIQWMNASNSPRKLTQGSSRPTGVRRRSASTEMVSTIPTAEREDSGGYNVGLLGTFSRPAASGVGMKARRMSTSLPDEFFVDSCELEKEFKSSSKFPLKRGKLVGKGATAVVRIMSRRDTSPEELCAVKEFRGKEKGEDEREYEMKVKSEYSIAKSLHHPNIVETVRLCTHNGRWNHVMEYCEVGEMFTLIEKRYMTKEDKFCLFKQLLGGVHYLHSHGIAHRDLKPENLLLTKDGCVKITDFGVAECFSGEHPGLRGTGGQCGKNMGDYDPRPLDVWSCGIIFLTIHFGGHPWAAAKPEHELYGKFKTGWDNWLATHPEGLIKNDDDLPKLGKMFMHLDNPATQRLVMRMLHPIPEKRITIREALNANVIQRIDCCVVESYDGDAENSCCVTKSGFKKPPVKVKHNHMPPKENKMPKAFQHRFDMGDGWA</sequence>
<dbReference type="EMBL" id="NAJN01000124">
    <property type="protein sequence ID" value="TKA78848.1"/>
    <property type="molecule type" value="Genomic_DNA"/>
</dbReference>
<feature type="domain" description="Protein kinase" evidence="5">
    <location>
        <begin position="358"/>
        <end position="631"/>
    </location>
</feature>
<dbReference type="PROSITE" id="PS50011">
    <property type="entry name" value="PROTEIN_KINASE_DOM"/>
    <property type="match status" value="1"/>
</dbReference>
<keyword evidence="2 3" id="KW-0067">ATP-binding</keyword>
<feature type="compositionally biased region" description="Low complexity" evidence="4">
    <location>
        <begin position="116"/>
        <end position="125"/>
    </location>
</feature>
<feature type="compositionally biased region" description="Basic and acidic residues" evidence="4">
    <location>
        <begin position="75"/>
        <end position="89"/>
    </location>
</feature>
<dbReference type="SMART" id="SM00220">
    <property type="entry name" value="S_TKc"/>
    <property type="match status" value="1"/>
</dbReference>
<feature type="compositionally biased region" description="Basic and acidic residues" evidence="4">
    <location>
        <begin position="228"/>
        <end position="246"/>
    </location>
</feature>
<feature type="compositionally biased region" description="Polar residues" evidence="4">
    <location>
        <begin position="265"/>
        <end position="281"/>
    </location>
</feature>
<feature type="region of interest" description="Disordered" evidence="4">
    <location>
        <begin position="1"/>
        <end position="144"/>
    </location>
</feature>
<dbReference type="PANTHER" id="PTHR24346:SF30">
    <property type="entry name" value="MATERNAL EMBRYONIC LEUCINE ZIPPER KINASE"/>
    <property type="match status" value="1"/>
</dbReference>
<feature type="region of interest" description="Disordered" evidence="4">
    <location>
        <begin position="182"/>
        <end position="295"/>
    </location>
</feature>
<evidence type="ECO:0000313" key="7">
    <source>
        <dbReference type="Proteomes" id="UP000308768"/>
    </source>
</evidence>
<dbReference type="InterPro" id="IPR000719">
    <property type="entry name" value="Prot_kinase_dom"/>
</dbReference>
<dbReference type="SUPFAM" id="SSF56112">
    <property type="entry name" value="Protein kinase-like (PK-like)"/>
    <property type="match status" value="1"/>
</dbReference>
<organism evidence="6 7">
    <name type="scientific">Cryomyces minteri</name>
    <dbReference type="NCBI Taxonomy" id="331657"/>
    <lineage>
        <taxon>Eukaryota</taxon>
        <taxon>Fungi</taxon>
        <taxon>Dikarya</taxon>
        <taxon>Ascomycota</taxon>
        <taxon>Pezizomycotina</taxon>
        <taxon>Dothideomycetes</taxon>
        <taxon>Dothideomycetes incertae sedis</taxon>
        <taxon>Cryomyces</taxon>
    </lineage>
</organism>
<accession>A0A4U0XT32</accession>
<dbReference type="Proteomes" id="UP000308768">
    <property type="component" value="Unassembled WGS sequence"/>
</dbReference>
<feature type="binding site" evidence="3">
    <location>
        <position position="389"/>
    </location>
    <ligand>
        <name>ATP</name>
        <dbReference type="ChEBI" id="CHEBI:30616"/>
    </ligand>
</feature>
<dbReference type="PROSITE" id="PS00107">
    <property type="entry name" value="PROTEIN_KINASE_ATP"/>
    <property type="match status" value="1"/>
</dbReference>
<dbReference type="GO" id="GO:0005737">
    <property type="term" value="C:cytoplasm"/>
    <property type="evidence" value="ECO:0007669"/>
    <property type="project" value="TreeGrafter"/>
</dbReference>
<dbReference type="InterPro" id="IPR017441">
    <property type="entry name" value="Protein_kinase_ATP_BS"/>
</dbReference>
<keyword evidence="1 3" id="KW-0547">Nucleotide-binding</keyword>
<dbReference type="PROSITE" id="PS00108">
    <property type="entry name" value="PROTEIN_KINASE_ST"/>
    <property type="match status" value="1"/>
</dbReference>
<dbReference type="OrthoDB" id="4062651at2759"/>
<evidence type="ECO:0000313" key="6">
    <source>
        <dbReference type="EMBL" id="TKA78848.1"/>
    </source>
</evidence>
<name>A0A4U0XT32_9PEZI</name>
<dbReference type="AlphaFoldDB" id="A0A4U0XT32"/>
<protein>
    <recommendedName>
        <fullName evidence="5">Protein kinase domain-containing protein</fullName>
    </recommendedName>
</protein>
<dbReference type="GO" id="GO:0035556">
    <property type="term" value="P:intracellular signal transduction"/>
    <property type="evidence" value="ECO:0007669"/>
    <property type="project" value="TreeGrafter"/>
</dbReference>
<evidence type="ECO:0000256" key="4">
    <source>
        <dbReference type="SAM" id="MobiDB-lite"/>
    </source>
</evidence>
<dbReference type="InterPro" id="IPR008271">
    <property type="entry name" value="Ser/Thr_kinase_AS"/>
</dbReference>
<feature type="compositionally biased region" description="Low complexity" evidence="4">
    <location>
        <begin position="209"/>
        <end position="227"/>
    </location>
</feature>
<dbReference type="InterPro" id="IPR011009">
    <property type="entry name" value="Kinase-like_dom_sf"/>
</dbReference>
<evidence type="ECO:0000256" key="2">
    <source>
        <dbReference type="ARBA" id="ARBA00022840"/>
    </source>
</evidence>
<evidence type="ECO:0000259" key="5">
    <source>
        <dbReference type="PROSITE" id="PS50011"/>
    </source>
</evidence>
<dbReference type="PANTHER" id="PTHR24346">
    <property type="entry name" value="MAP/MICROTUBULE AFFINITY-REGULATING KINASE"/>
    <property type="match status" value="1"/>
</dbReference>
<dbReference type="Gene3D" id="1.10.510.10">
    <property type="entry name" value="Transferase(Phosphotransferase) domain 1"/>
    <property type="match status" value="1"/>
</dbReference>
<dbReference type="STRING" id="331657.A0A4U0XT32"/>
<gene>
    <name evidence="6" type="ORF">B0A49_02067</name>
</gene>
<proteinExistence type="predicted"/>
<evidence type="ECO:0000256" key="3">
    <source>
        <dbReference type="PROSITE-ProRule" id="PRU10141"/>
    </source>
</evidence>
<comment type="caution">
    <text evidence="6">The sequence shown here is derived from an EMBL/GenBank/DDBJ whole genome shotgun (WGS) entry which is preliminary data.</text>
</comment>
<reference evidence="6 7" key="1">
    <citation type="submission" date="2017-03" db="EMBL/GenBank/DDBJ databases">
        <title>Genomes of endolithic fungi from Antarctica.</title>
        <authorList>
            <person name="Coleine C."/>
            <person name="Masonjones S."/>
            <person name="Stajich J.E."/>
        </authorList>
    </citation>
    <scope>NUCLEOTIDE SEQUENCE [LARGE SCALE GENOMIC DNA]</scope>
    <source>
        <strain evidence="6 7">CCFEE 5187</strain>
    </source>
</reference>
<dbReference type="GO" id="GO:0004674">
    <property type="term" value="F:protein serine/threonine kinase activity"/>
    <property type="evidence" value="ECO:0007669"/>
    <property type="project" value="TreeGrafter"/>
</dbReference>
<keyword evidence="7" id="KW-1185">Reference proteome</keyword>
<feature type="compositionally biased region" description="Polar residues" evidence="4">
    <location>
        <begin position="1"/>
        <end position="12"/>
    </location>
</feature>
<dbReference type="Pfam" id="PF00069">
    <property type="entry name" value="Pkinase"/>
    <property type="match status" value="1"/>
</dbReference>
<evidence type="ECO:0000256" key="1">
    <source>
        <dbReference type="ARBA" id="ARBA00022741"/>
    </source>
</evidence>
<feature type="compositionally biased region" description="Polar residues" evidence="4">
    <location>
        <begin position="33"/>
        <end position="42"/>
    </location>
</feature>